<keyword evidence="3" id="KW-1185">Reference proteome</keyword>
<feature type="region of interest" description="Disordered" evidence="1">
    <location>
        <begin position="1"/>
        <end position="48"/>
    </location>
</feature>
<name>A0A4Z2J878_9TELE</name>
<accession>A0A4Z2J878</accession>
<gene>
    <name evidence="2" type="ORF">EYF80_003644</name>
</gene>
<evidence type="ECO:0000313" key="3">
    <source>
        <dbReference type="Proteomes" id="UP000314294"/>
    </source>
</evidence>
<dbReference type="AlphaFoldDB" id="A0A4Z2J878"/>
<protein>
    <submittedName>
        <fullName evidence="2">Uncharacterized protein</fullName>
    </submittedName>
</protein>
<reference evidence="2 3" key="1">
    <citation type="submission" date="2019-03" db="EMBL/GenBank/DDBJ databases">
        <title>First draft genome of Liparis tanakae, snailfish: a comprehensive survey of snailfish specific genes.</title>
        <authorList>
            <person name="Kim W."/>
            <person name="Song I."/>
            <person name="Jeong J.-H."/>
            <person name="Kim D."/>
            <person name="Kim S."/>
            <person name="Ryu S."/>
            <person name="Song J.Y."/>
            <person name="Lee S.K."/>
        </authorList>
    </citation>
    <scope>NUCLEOTIDE SEQUENCE [LARGE SCALE GENOMIC DNA]</scope>
    <source>
        <tissue evidence="2">Muscle</tissue>
    </source>
</reference>
<organism evidence="2 3">
    <name type="scientific">Liparis tanakae</name>
    <name type="common">Tanaka's snailfish</name>
    <dbReference type="NCBI Taxonomy" id="230148"/>
    <lineage>
        <taxon>Eukaryota</taxon>
        <taxon>Metazoa</taxon>
        <taxon>Chordata</taxon>
        <taxon>Craniata</taxon>
        <taxon>Vertebrata</taxon>
        <taxon>Euteleostomi</taxon>
        <taxon>Actinopterygii</taxon>
        <taxon>Neopterygii</taxon>
        <taxon>Teleostei</taxon>
        <taxon>Neoteleostei</taxon>
        <taxon>Acanthomorphata</taxon>
        <taxon>Eupercaria</taxon>
        <taxon>Perciformes</taxon>
        <taxon>Cottioidei</taxon>
        <taxon>Cottales</taxon>
        <taxon>Liparidae</taxon>
        <taxon>Liparis</taxon>
    </lineage>
</organism>
<evidence type="ECO:0000256" key="1">
    <source>
        <dbReference type="SAM" id="MobiDB-lite"/>
    </source>
</evidence>
<feature type="compositionally biased region" description="Basic and acidic residues" evidence="1">
    <location>
        <begin position="1"/>
        <end position="28"/>
    </location>
</feature>
<proteinExistence type="predicted"/>
<dbReference type="EMBL" id="SRLO01000017">
    <property type="protein sequence ID" value="TNN86227.1"/>
    <property type="molecule type" value="Genomic_DNA"/>
</dbReference>
<dbReference type="Proteomes" id="UP000314294">
    <property type="component" value="Unassembled WGS sequence"/>
</dbReference>
<comment type="caution">
    <text evidence="2">The sequence shown here is derived from an EMBL/GenBank/DDBJ whole genome shotgun (WGS) entry which is preliminary data.</text>
</comment>
<evidence type="ECO:0000313" key="2">
    <source>
        <dbReference type="EMBL" id="TNN86227.1"/>
    </source>
</evidence>
<sequence length="64" mass="6922">MGVFRDEAREDVRTGGQSEEGHIDEDARLVGPSAASAMDAHAHDDPDLAVLTHERTAVIPLQEE</sequence>